<evidence type="ECO:0000313" key="2">
    <source>
        <dbReference type="Proteomes" id="UP000600918"/>
    </source>
</evidence>
<reference evidence="1" key="1">
    <citation type="journal article" date="2020" name="G3 (Bethesda)">
        <title>High-Quality Assemblies for Three Invasive Social Wasps from the &lt;i&gt;Vespula&lt;/i&gt; Genus.</title>
        <authorList>
            <person name="Harrop T.W.R."/>
            <person name="Guhlin J."/>
            <person name="McLaughlin G.M."/>
            <person name="Permina E."/>
            <person name="Stockwell P."/>
            <person name="Gilligan J."/>
            <person name="Le Lec M.F."/>
            <person name="Gruber M.A.M."/>
            <person name="Quinn O."/>
            <person name="Lovegrove M."/>
            <person name="Duncan E.J."/>
            <person name="Remnant E.J."/>
            <person name="Van Eeckhoven J."/>
            <person name="Graham B."/>
            <person name="Knapp R.A."/>
            <person name="Langford K.W."/>
            <person name="Kronenberg Z."/>
            <person name="Press M.O."/>
            <person name="Eacker S.M."/>
            <person name="Wilson-Rankin E.E."/>
            <person name="Purcell J."/>
            <person name="Lester P.J."/>
            <person name="Dearden P.K."/>
        </authorList>
    </citation>
    <scope>NUCLEOTIDE SEQUENCE</scope>
    <source>
        <strain evidence="1">Volc-1</strain>
    </source>
</reference>
<name>A0A834P7N0_VESPE</name>
<accession>A0A834P7N0</accession>
<dbReference type="AlphaFoldDB" id="A0A834P7N0"/>
<organism evidence="1 2">
    <name type="scientific">Vespula pensylvanica</name>
    <name type="common">Western yellow jacket</name>
    <name type="synonym">Wasp</name>
    <dbReference type="NCBI Taxonomy" id="30213"/>
    <lineage>
        <taxon>Eukaryota</taxon>
        <taxon>Metazoa</taxon>
        <taxon>Ecdysozoa</taxon>
        <taxon>Arthropoda</taxon>
        <taxon>Hexapoda</taxon>
        <taxon>Insecta</taxon>
        <taxon>Pterygota</taxon>
        <taxon>Neoptera</taxon>
        <taxon>Endopterygota</taxon>
        <taxon>Hymenoptera</taxon>
        <taxon>Apocrita</taxon>
        <taxon>Aculeata</taxon>
        <taxon>Vespoidea</taxon>
        <taxon>Vespidae</taxon>
        <taxon>Vespinae</taxon>
        <taxon>Vespula</taxon>
    </lineage>
</organism>
<gene>
    <name evidence="1" type="ORF">H0235_004545</name>
</gene>
<evidence type="ECO:0000313" key="1">
    <source>
        <dbReference type="EMBL" id="KAF7431621.1"/>
    </source>
</evidence>
<dbReference type="EMBL" id="JACSDY010000003">
    <property type="protein sequence ID" value="KAF7431621.1"/>
    <property type="molecule type" value="Genomic_DNA"/>
</dbReference>
<dbReference type="Proteomes" id="UP000600918">
    <property type="component" value="Unassembled WGS sequence"/>
</dbReference>
<sequence length="108" mass="11727">MVDFRIESEEPSLEALAGARKDLRSTILPEDDRISEGKIAFKDADLEGVGTVHGLAEARHSLGLILLPPLQSFLVPSFSSVAHVFCLPVDSYPGTYEQLGRSSSLWDG</sequence>
<proteinExistence type="predicted"/>
<comment type="caution">
    <text evidence="1">The sequence shown here is derived from an EMBL/GenBank/DDBJ whole genome shotgun (WGS) entry which is preliminary data.</text>
</comment>
<protein>
    <submittedName>
        <fullName evidence="1">Uncharacterized protein</fullName>
    </submittedName>
</protein>
<keyword evidence="2" id="KW-1185">Reference proteome</keyword>